<organism evidence="5 6">
    <name type="scientific">Acyrthosiphon pisum</name>
    <name type="common">Pea aphid</name>
    <dbReference type="NCBI Taxonomy" id="7029"/>
    <lineage>
        <taxon>Eukaryota</taxon>
        <taxon>Metazoa</taxon>
        <taxon>Ecdysozoa</taxon>
        <taxon>Arthropoda</taxon>
        <taxon>Hexapoda</taxon>
        <taxon>Insecta</taxon>
        <taxon>Pterygota</taxon>
        <taxon>Neoptera</taxon>
        <taxon>Paraneoptera</taxon>
        <taxon>Hemiptera</taxon>
        <taxon>Sternorrhyncha</taxon>
        <taxon>Aphidomorpha</taxon>
        <taxon>Aphidoidea</taxon>
        <taxon>Aphididae</taxon>
        <taxon>Macrosiphini</taxon>
        <taxon>Acyrthosiphon</taxon>
    </lineage>
</organism>
<dbReference type="PROSITE" id="PS50088">
    <property type="entry name" value="ANK_REPEAT"/>
    <property type="match status" value="6"/>
</dbReference>
<dbReference type="PANTHER" id="PTHR24126">
    <property type="entry name" value="ANKYRIN REPEAT, PH AND SEC7 DOMAIN CONTAINING PROTEIN SECG-RELATED"/>
    <property type="match status" value="1"/>
</dbReference>
<dbReference type="RefSeq" id="XP_003241628.2">
    <property type="nucleotide sequence ID" value="XM_003241580.4"/>
</dbReference>
<keyword evidence="1" id="KW-0677">Repeat</keyword>
<dbReference type="EnsemblMetazoa" id="XM_003241580.4">
    <property type="protein sequence ID" value="XP_003241628.2"/>
    <property type="gene ID" value="LOC100568628"/>
</dbReference>
<keyword evidence="2 3" id="KW-0040">ANK repeat</keyword>
<feature type="compositionally biased region" description="Basic residues" evidence="4">
    <location>
        <begin position="478"/>
        <end position="491"/>
    </location>
</feature>
<feature type="compositionally biased region" description="Basic and acidic residues" evidence="4">
    <location>
        <begin position="756"/>
        <end position="767"/>
    </location>
</feature>
<dbReference type="Proteomes" id="UP000007819">
    <property type="component" value="Chromosome X"/>
</dbReference>
<feature type="compositionally biased region" description="Polar residues" evidence="4">
    <location>
        <begin position="448"/>
        <end position="458"/>
    </location>
</feature>
<dbReference type="Pfam" id="PF12796">
    <property type="entry name" value="Ank_2"/>
    <property type="match status" value="3"/>
</dbReference>
<evidence type="ECO:0000313" key="5">
    <source>
        <dbReference type="EnsemblMetazoa" id="XP_003241628.2"/>
    </source>
</evidence>
<proteinExistence type="predicted"/>
<protein>
    <submittedName>
        <fullName evidence="5">Uncharacterized protein</fullName>
    </submittedName>
</protein>
<dbReference type="PANTHER" id="PTHR24126:SF14">
    <property type="entry name" value="ANK_REP_REGION DOMAIN-CONTAINING PROTEIN"/>
    <property type="match status" value="1"/>
</dbReference>
<feature type="compositionally biased region" description="Acidic residues" evidence="4">
    <location>
        <begin position="568"/>
        <end position="605"/>
    </location>
</feature>
<feature type="repeat" description="ANK" evidence="3">
    <location>
        <begin position="212"/>
        <end position="244"/>
    </location>
</feature>
<dbReference type="AlphaFoldDB" id="A0A8R1W701"/>
<dbReference type="PRINTS" id="PR01415">
    <property type="entry name" value="ANKYRIN"/>
</dbReference>
<name>A0A8R1W701_ACYPI</name>
<evidence type="ECO:0000256" key="3">
    <source>
        <dbReference type="PROSITE-ProRule" id="PRU00023"/>
    </source>
</evidence>
<feature type="compositionally biased region" description="Basic and acidic residues" evidence="4">
    <location>
        <begin position="736"/>
        <end position="745"/>
    </location>
</feature>
<sequence>MTTLRTTTTTEFRKRVYFDGSPSHVFNDKCLTPLMKACMYGRSEQVKLILEEKPLTVVERDSVFKTALHYCAENDEDDADCAKLLLEADPSIVDIPDDDGHTALHLAVIAGNLPLVRFLLVSGQADPNKRDAEGHSTVHWATVCADVDALELVLSHGGTTSSADVHGGYAVHYAAQMCGNGACRSADARNTGVRVLQLLLSFGADVHVADKHGRQPILWAASAGSADAIITLVNGGANVESHDKDGLTALHCAASRGHVECVDGLLTLCGCEVDAVDSNSCSALFYAVTLGHADATEMLLEHGANPDRQDGKGRTPAHCGAFKGQLETVRLLAEHGANLWLRNSKGGYPLHDAVRSGRKELVLWLISMRPESVDYYDDDGKRPLHIAALNNNLEMSKIILDNGASINPVMKIKGERMTPLDVALRKNNRHLAKFLNLFGGKPASKLNKTLSKQQSTVRVKTKRIESRRNSYSSDSISRKYRNGGGRKKQLNSRKSESPKPNKTSKGRVVQVHIRANVLTKTVGKSRDDRKSCGGGGGTLPKAHRKKATGVANEPKECFSENDMCYGGDGDDYDYDYDDDDHYDDDDEDDEDDDEDDVDDGDDDCADGVGGGVEEQTNGSAAAAAADHCGSSRRLHRNRRRGNRTATRGGSGGGRRRRDKATSKANTAADDQQELRTDGIATKATSGEVVGGGSDKPVGANLTPGELDQDSVKPKTTVENVDANPDGIRITDGQASVKEKVEDNVDHPVVSVTGPEETSHDSHEKRDGGPTAAFVEEQEFGDSTVDGPSVTKSGAPTSTAKKGGEATVTAKGNVAERSTSREGGKTQTKGQPDSGRAIVEVLDRVDTPQLSATIDGDGDVGVGVVVGSRNFVGEPTAFSVLPDAGREDDRPCECPDCCKRKPSRSTSKKMKSRIPRLNNYCSLAPNSDLNTMSVTKAVQLSSRKYNLERLIFYQLSELKRLQIRAGKSDERVLVKRLVEEYGSTGLFTGLKRYDGPFSFKRFEKYLYDQLLVLQKQSLADDKTTVPRVQSIDEVEKLAGALRRIDAGKTVLENPNDCLSCVRTTNRCFHATHAYTGVPCAAYIPKFRLDHHRMPKPPADDGRRHRFLPDIRTGQDISGGTTTRCLRNVDPSRPITLQLGNGPCAQAIDLPTDKLDKNRRYFVTFTIKGAGDGSHNRHRPPPPPAFRADGRRGHAVDCNPPLAHTHAKSF</sequence>
<dbReference type="Pfam" id="PF13637">
    <property type="entry name" value="Ank_4"/>
    <property type="match status" value="1"/>
</dbReference>
<dbReference type="Gene3D" id="1.25.40.20">
    <property type="entry name" value="Ankyrin repeat-containing domain"/>
    <property type="match status" value="3"/>
</dbReference>
<accession>A0A8R1W701</accession>
<dbReference type="InterPro" id="IPR036770">
    <property type="entry name" value="Ankyrin_rpt-contain_sf"/>
</dbReference>
<feature type="region of interest" description="Disordered" evidence="4">
    <location>
        <begin position="1168"/>
        <end position="1191"/>
    </location>
</feature>
<feature type="repeat" description="ANK" evidence="3">
    <location>
        <begin position="99"/>
        <end position="132"/>
    </location>
</feature>
<keyword evidence="6" id="KW-1185">Reference proteome</keyword>
<dbReference type="GeneID" id="100568628"/>
<dbReference type="KEGG" id="api:100568628"/>
<evidence type="ECO:0000256" key="2">
    <source>
        <dbReference type="ARBA" id="ARBA00023043"/>
    </source>
</evidence>
<evidence type="ECO:0000256" key="4">
    <source>
        <dbReference type="SAM" id="MobiDB-lite"/>
    </source>
</evidence>
<reference evidence="5" key="2">
    <citation type="submission" date="2022-06" db="UniProtKB">
        <authorList>
            <consortium name="EnsemblMetazoa"/>
        </authorList>
    </citation>
    <scope>IDENTIFICATION</scope>
</reference>
<feature type="region of interest" description="Disordered" evidence="4">
    <location>
        <begin position="448"/>
        <end position="834"/>
    </location>
</feature>
<feature type="repeat" description="ANK" evidence="3">
    <location>
        <begin position="245"/>
        <end position="278"/>
    </location>
</feature>
<evidence type="ECO:0000313" key="6">
    <source>
        <dbReference type="Proteomes" id="UP000007819"/>
    </source>
</evidence>
<feature type="repeat" description="ANK" evidence="3">
    <location>
        <begin position="312"/>
        <end position="344"/>
    </location>
</feature>
<feature type="compositionally biased region" description="Polar residues" evidence="4">
    <location>
        <begin position="789"/>
        <end position="799"/>
    </location>
</feature>
<dbReference type="SMART" id="SM00248">
    <property type="entry name" value="ANK"/>
    <property type="match status" value="12"/>
</dbReference>
<evidence type="ECO:0000256" key="1">
    <source>
        <dbReference type="ARBA" id="ARBA00022737"/>
    </source>
</evidence>
<feature type="repeat" description="ANK" evidence="3">
    <location>
        <begin position="379"/>
        <end position="411"/>
    </location>
</feature>
<dbReference type="PROSITE" id="PS50297">
    <property type="entry name" value="ANK_REP_REGION"/>
    <property type="match status" value="6"/>
</dbReference>
<feature type="compositionally biased region" description="Basic residues" evidence="4">
    <location>
        <begin position="630"/>
        <end position="642"/>
    </location>
</feature>
<dbReference type="SUPFAM" id="SSF48403">
    <property type="entry name" value="Ankyrin repeat"/>
    <property type="match status" value="2"/>
</dbReference>
<reference evidence="6" key="1">
    <citation type="submission" date="2010-06" db="EMBL/GenBank/DDBJ databases">
        <authorList>
            <person name="Jiang H."/>
            <person name="Abraham K."/>
            <person name="Ali S."/>
            <person name="Alsbrooks S.L."/>
            <person name="Anim B.N."/>
            <person name="Anosike U.S."/>
            <person name="Attaway T."/>
            <person name="Bandaranaike D.P."/>
            <person name="Battles P.K."/>
            <person name="Bell S.N."/>
            <person name="Bell A.V."/>
            <person name="Beltran B."/>
            <person name="Bickham C."/>
            <person name="Bustamante Y."/>
            <person name="Caleb T."/>
            <person name="Canada A."/>
            <person name="Cardenas V."/>
            <person name="Carter K."/>
            <person name="Chacko J."/>
            <person name="Chandrabose M.N."/>
            <person name="Chavez D."/>
            <person name="Chavez A."/>
            <person name="Chen L."/>
            <person name="Chu H.-S."/>
            <person name="Claassen K.J."/>
            <person name="Cockrell R."/>
            <person name="Collins M."/>
            <person name="Cooper J.A."/>
            <person name="Cree A."/>
            <person name="Curry S.M."/>
            <person name="Da Y."/>
            <person name="Dao M.D."/>
            <person name="Das B."/>
            <person name="Davila M.-L."/>
            <person name="Davy-Carroll L."/>
            <person name="Denson S."/>
            <person name="Dinh H."/>
            <person name="Ebong V.E."/>
            <person name="Edwards J.R."/>
            <person name="Egan A."/>
            <person name="El-Daye J."/>
            <person name="Escobedo L."/>
            <person name="Fernandez S."/>
            <person name="Fernando P.R."/>
            <person name="Flagg N."/>
            <person name="Forbes L.D."/>
            <person name="Fowler R.G."/>
            <person name="Fu Q."/>
            <person name="Gabisi R.A."/>
            <person name="Ganer J."/>
            <person name="Garbino Pronczuk A."/>
            <person name="Garcia R.M."/>
            <person name="Garner T."/>
            <person name="Garrett T.E."/>
            <person name="Gonzalez D.A."/>
            <person name="Hamid H."/>
            <person name="Hawkins E.S."/>
            <person name="Hirani K."/>
            <person name="Hogues M.E."/>
            <person name="Hollins B."/>
            <person name="Hsiao C.-H."/>
            <person name="Jabil R."/>
            <person name="James M.L."/>
            <person name="Jhangiani S.N."/>
            <person name="Johnson B."/>
            <person name="Johnson Q."/>
            <person name="Joshi V."/>
            <person name="Kalu J.B."/>
            <person name="Kam C."/>
            <person name="Kashfia A."/>
            <person name="Keebler J."/>
            <person name="Kisamo H."/>
            <person name="Kovar C.L."/>
            <person name="Lago L.A."/>
            <person name="Lai C.-Y."/>
            <person name="Laidlaw J."/>
            <person name="Lara F."/>
            <person name="Le T.-K."/>
            <person name="Lee S.L."/>
            <person name="Legall F.H."/>
            <person name="Lemon S.J."/>
            <person name="Lewis L.R."/>
            <person name="Li B."/>
            <person name="Liu Y."/>
            <person name="Liu Y.-S."/>
            <person name="Lopez J."/>
            <person name="Lozado R.J."/>
            <person name="Lu J."/>
            <person name="Madu R.C."/>
            <person name="Maheshwari M."/>
            <person name="Maheshwari R."/>
            <person name="Malloy K."/>
            <person name="Martinez E."/>
            <person name="Mathew T."/>
            <person name="Mercado I.C."/>
            <person name="Mercado C."/>
            <person name="Meyer B."/>
            <person name="Montgomery K."/>
            <person name="Morgan M.B."/>
            <person name="Munidasa M."/>
            <person name="Nazareth L.V."/>
            <person name="Nelson J."/>
            <person name="Ng B.M."/>
            <person name="Nguyen N.B."/>
            <person name="Nguyen P.Q."/>
            <person name="Nguyen T."/>
            <person name="Obregon M."/>
            <person name="Okwuonu G.O."/>
            <person name="Onwere C.G."/>
            <person name="Orozco G."/>
            <person name="Parra A."/>
            <person name="Patel S."/>
            <person name="Patil S."/>
            <person name="Perez A."/>
            <person name="Perez Y."/>
            <person name="Pham C."/>
            <person name="Primus E.L."/>
            <person name="Pu L.-L."/>
            <person name="Puazo M."/>
            <person name="Qin X."/>
            <person name="Quiroz J.B."/>
            <person name="Reese J."/>
            <person name="Richards S."/>
            <person name="Rives C.M."/>
            <person name="Robberts R."/>
            <person name="Ruiz S.J."/>
            <person name="Ruiz M.J."/>
            <person name="Santibanez J."/>
            <person name="Schneider B.W."/>
            <person name="Sisson I."/>
            <person name="Smith M."/>
            <person name="Sodergren E."/>
            <person name="Song X.-Z."/>
            <person name="Song B.B."/>
            <person name="Summersgill H."/>
            <person name="Thelus R."/>
            <person name="Thornton R.D."/>
            <person name="Trejos Z.Y."/>
            <person name="Usmani K."/>
            <person name="Vattathil S."/>
            <person name="Villasana D."/>
            <person name="Walker D.L."/>
            <person name="Wang S."/>
            <person name="Wang K."/>
            <person name="White C.S."/>
            <person name="Williams A.C."/>
            <person name="Williamson J."/>
            <person name="Wilson K."/>
            <person name="Woghiren I.O."/>
            <person name="Woodworth J.R."/>
            <person name="Worley K.C."/>
            <person name="Wright R.A."/>
            <person name="Wu W."/>
            <person name="Young L."/>
            <person name="Zhang L."/>
            <person name="Zhang J."/>
            <person name="Zhu Y."/>
            <person name="Muzny D.M."/>
            <person name="Weinstock G."/>
            <person name="Gibbs R.A."/>
        </authorList>
    </citation>
    <scope>NUCLEOTIDE SEQUENCE [LARGE SCALE GENOMIC DNA]</scope>
    <source>
        <strain evidence="6">LSR1</strain>
    </source>
</reference>
<dbReference type="InterPro" id="IPR002110">
    <property type="entry name" value="Ankyrin_rpt"/>
</dbReference>
<feature type="repeat" description="ANK" evidence="3">
    <location>
        <begin position="279"/>
        <end position="311"/>
    </location>
</feature>
<dbReference type="OrthoDB" id="10258888at2759"/>